<proteinExistence type="predicted"/>
<protein>
    <recommendedName>
        <fullName evidence="3">DUF535 domain-containing protein</fullName>
    </recommendedName>
</protein>
<gene>
    <name evidence="1" type="ORF">B0T45_21910</name>
</gene>
<comment type="caution">
    <text evidence="1">The sequence shown here is derived from an EMBL/GenBank/DDBJ whole genome shotgun (WGS) entry which is preliminary data.</text>
</comment>
<evidence type="ECO:0000313" key="2">
    <source>
        <dbReference type="Proteomes" id="UP000192721"/>
    </source>
</evidence>
<dbReference type="GO" id="GO:0006974">
    <property type="term" value="P:DNA damage response"/>
    <property type="evidence" value="ECO:0007669"/>
    <property type="project" value="TreeGrafter"/>
</dbReference>
<dbReference type="PANTHER" id="PTHR38785">
    <property type="entry name" value="HOMOLOG OF VIRK"/>
    <property type="match status" value="1"/>
</dbReference>
<evidence type="ECO:0000313" key="1">
    <source>
        <dbReference type="EMBL" id="OQS32382.1"/>
    </source>
</evidence>
<dbReference type="EMBL" id="MUKV01000047">
    <property type="protein sequence ID" value="OQS32382.1"/>
    <property type="molecule type" value="Genomic_DNA"/>
</dbReference>
<dbReference type="InterPro" id="IPR007488">
    <property type="entry name" value="DUF535"/>
</dbReference>
<evidence type="ECO:0008006" key="3">
    <source>
        <dbReference type="Google" id="ProtNLM"/>
    </source>
</evidence>
<name>A0A1W0CCF1_9NEIS</name>
<dbReference type="AlphaFoldDB" id="A0A1W0CCF1"/>
<dbReference type="Proteomes" id="UP000192721">
    <property type="component" value="Unassembled WGS sequence"/>
</dbReference>
<dbReference type="Pfam" id="PF04393">
    <property type="entry name" value="DUF535"/>
    <property type="match status" value="1"/>
</dbReference>
<dbReference type="PANTHER" id="PTHR38785:SF1">
    <property type="entry name" value="HOMOLOG OF VIRK"/>
    <property type="match status" value="1"/>
</dbReference>
<accession>A0A1W0CCF1</accession>
<reference evidence="1 2" key="1">
    <citation type="submission" date="2017-02" db="EMBL/GenBank/DDBJ databases">
        <title>Chromobacterium haemolyticum H5244.</title>
        <authorList>
            <person name="Gulvik C.A."/>
        </authorList>
    </citation>
    <scope>NUCLEOTIDE SEQUENCE [LARGE SCALE GENOMIC DNA]</scope>
    <source>
        <strain evidence="1 2">H5244</strain>
    </source>
</reference>
<organism evidence="1 2">
    <name type="scientific">Chromobacterium haemolyticum</name>
    <dbReference type="NCBI Taxonomy" id="394935"/>
    <lineage>
        <taxon>Bacteria</taxon>
        <taxon>Pseudomonadati</taxon>
        <taxon>Pseudomonadota</taxon>
        <taxon>Betaproteobacteria</taxon>
        <taxon>Neisseriales</taxon>
        <taxon>Chromobacteriaceae</taxon>
        <taxon>Chromobacterium</taxon>
    </lineage>
</organism>
<sequence>MSALNAVDLFWSLASGRFSREDGFDEGKNRCKFALRGLLTLPWTLRWLDSWGQPALRRHLQANPRLACKLHRPYLYRSLGPSGKLAALREHYQTLAERVSPAAYHDLLSDAGLTLAELLGKNDAAITAVLTHRHSFDKEGELSLQICSEKRVAIATLTFTITRRQGETAIIIGGLQGPRKPHGAEAVHQLTKQSHGLFPKRLAVEALIALAREIGASQVLAVSKWQHIYSSWRYRREFFADYDSFWDTFNAQPTACKRFFSLPLQLPRKPLTEIASKKRAEYQRRYALLDELANQSRRAVTLPAAAN</sequence>
<dbReference type="RefSeq" id="WP_081556969.1">
    <property type="nucleotide sequence ID" value="NZ_MUKV01000047.1"/>
</dbReference>